<dbReference type="Proteomes" id="UP001066276">
    <property type="component" value="Chromosome 12"/>
</dbReference>
<accession>A0AAV7KWL7</accession>
<comment type="caution">
    <text evidence="1">The sequence shown here is derived from an EMBL/GenBank/DDBJ whole genome shotgun (WGS) entry which is preliminary data.</text>
</comment>
<dbReference type="AlphaFoldDB" id="A0AAV7KWL7"/>
<organism evidence="1 2">
    <name type="scientific">Pleurodeles waltl</name>
    <name type="common">Iberian ribbed newt</name>
    <dbReference type="NCBI Taxonomy" id="8319"/>
    <lineage>
        <taxon>Eukaryota</taxon>
        <taxon>Metazoa</taxon>
        <taxon>Chordata</taxon>
        <taxon>Craniata</taxon>
        <taxon>Vertebrata</taxon>
        <taxon>Euteleostomi</taxon>
        <taxon>Amphibia</taxon>
        <taxon>Batrachia</taxon>
        <taxon>Caudata</taxon>
        <taxon>Salamandroidea</taxon>
        <taxon>Salamandridae</taxon>
        <taxon>Pleurodelinae</taxon>
        <taxon>Pleurodeles</taxon>
    </lineage>
</organism>
<protein>
    <submittedName>
        <fullName evidence="1">Uncharacterized protein</fullName>
    </submittedName>
</protein>
<dbReference type="InterPro" id="IPR036691">
    <property type="entry name" value="Endo/exonu/phosph_ase_sf"/>
</dbReference>
<name>A0AAV7KWL7_PLEWA</name>
<sequence>MDLCDMWRFLHGQERGYSYYSAVHDTHSRLDMLQRIKMTEYRARGISDHAPLQMAVSVGPQPPGIEWHMHTWQLQNTKVVEGLEQATHRYFAENTGSVQSPIVLWEAYKATVRGEIIAGEVAEGQNREKRLATLETLETELITLEQRYGTHLTPDIKKQINQTREEYNVVTRDEARQ</sequence>
<dbReference type="EMBL" id="JANPWB010000016">
    <property type="protein sequence ID" value="KAJ1082607.1"/>
    <property type="molecule type" value="Genomic_DNA"/>
</dbReference>
<proteinExistence type="predicted"/>
<gene>
    <name evidence="1" type="ORF">NDU88_002772</name>
</gene>
<keyword evidence="2" id="KW-1185">Reference proteome</keyword>
<reference evidence="1" key="1">
    <citation type="journal article" date="2022" name="bioRxiv">
        <title>Sequencing and chromosome-scale assembly of the giantPleurodeles waltlgenome.</title>
        <authorList>
            <person name="Brown T."/>
            <person name="Elewa A."/>
            <person name="Iarovenko S."/>
            <person name="Subramanian E."/>
            <person name="Araus A.J."/>
            <person name="Petzold A."/>
            <person name="Susuki M."/>
            <person name="Suzuki K.-i.T."/>
            <person name="Hayashi T."/>
            <person name="Toyoda A."/>
            <person name="Oliveira C."/>
            <person name="Osipova E."/>
            <person name="Leigh N.D."/>
            <person name="Simon A."/>
            <person name="Yun M.H."/>
        </authorList>
    </citation>
    <scope>NUCLEOTIDE SEQUENCE</scope>
    <source>
        <strain evidence="1">20211129_DDA</strain>
        <tissue evidence="1">Liver</tissue>
    </source>
</reference>
<dbReference type="Gene3D" id="3.60.10.10">
    <property type="entry name" value="Endonuclease/exonuclease/phosphatase"/>
    <property type="match status" value="1"/>
</dbReference>
<evidence type="ECO:0000313" key="1">
    <source>
        <dbReference type="EMBL" id="KAJ1082607.1"/>
    </source>
</evidence>
<evidence type="ECO:0000313" key="2">
    <source>
        <dbReference type="Proteomes" id="UP001066276"/>
    </source>
</evidence>